<name>A0A9I9ECB5_CUCME</name>
<dbReference type="EnsemblPlants" id="MELO3C031590.2.1">
    <property type="protein sequence ID" value="MELO3C031590.2.1"/>
    <property type="gene ID" value="MELO3C031590.2"/>
</dbReference>
<evidence type="ECO:0000313" key="1">
    <source>
        <dbReference type="EnsemblPlants" id="MELO3C031590.2.1"/>
    </source>
</evidence>
<proteinExistence type="predicted"/>
<dbReference type="AlphaFoldDB" id="A0A9I9ECB5"/>
<sequence>MWVFVKVTLANNSQTGDGNSRSKIGKAFEFMIDSSSRQNPRQKISLPLESLVIPRFYDLGIEEWSSKELKNKEPYLKEDKAGLISHNIFFQHVTFIKIKRLETWQTIKTARYQHKKEYSNHIVIGENTAPTPFHIPLTLLTNVPDSITESWRYETEIGEEGRRGKEGFRGNGSEVKSYKVMGDVKFGRRETKRGQLHCSVLCRTVLVFEFGTGKQSNTDAMNGRRHLFGLFRHSSSIVKWAGPSSLDFPPLHNSVEVE</sequence>
<accession>A0A9I9ECB5</accession>
<organism evidence="1">
    <name type="scientific">Cucumis melo</name>
    <name type="common">Muskmelon</name>
    <dbReference type="NCBI Taxonomy" id="3656"/>
    <lineage>
        <taxon>Eukaryota</taxon>
        <taxon>Viridiplantae</taxon>
        <taxon>Streptophyta</taxon>
        <taxon>Embryophyta</taxon>
        <taxon>Tracheophyta</taxon>
        <taxon>Spermatophyta</taxon>
        <taxon>Magnoliopsida</taxon>
        <taxon>eudicotyledons</taxon>
        <taxon>Gunneridae</taxon>
        <taxon>Pentapetalae</taxon>
        <taxon>rosids</taxon>
        <taxon>fabids</taxon>
        <taxon>Cucurbitales</taxon>
        <taxon>Cucurbitaceae</taxon>
        <taxon>Benincaseae</taxon>
        <taxon>Cucumis</taxon>
    </lineage>
</organism>
<protein>
    <submittedName>
        <fullName evidence="1">Uncharacterized protein</fullName>
    </submittedName>
</protein>
<dbReference type="Gramene" id="MELO3C031590.2.1">
    <property type="protein sequence ID" value="MELO3C031590.2.1"/>
    <property type="gene ID" value="MELO3C031590.2"/>
</dbReference>
<reference evidence="1" key="1">
    <citation type="submission" date="2023-03" db="UniProtKB">
        <authorList>
            <consortium name="EnsemblPlants"/>
        </authorList>
    </citation>
    <scope>IDENTIFICATION</scope>
</reference>